<feature type="transmembrane region" description="Helical" evidence="1">
    <location>
        <begin position="38"/>
        <end position="58"/>
    </location>
</feature>
<dbReference type="EMBL" id="CP000393">
    <property type="protein sequence ID" value="ABG51609.1"/>
    <property type="molecule type" value="Genomic_DNA"/>
</dbReference>
<dbReference type="RefSeq" id="WP_011611976.1">
    <property type="nucleotide sequence ID" value="NC_008312.1"/>
</dbReference>
<gene>
    <name evidence="2" type="ordered locus">Tery_2391</name>
</gene>
<dbReference type="AlphaFoldDB" id="Q112G5"/>
<evidence type="ECO:0000313" key="2">
    <source>
        <dbReference type="EMBL" id="ABG51609.1"/>
    </source>
</evidence>
<protein>
    <submittedName>
        <fullName evidence="2">Uncharacterized protein</fullName>
    </submittedName>
</protein>
<name>Q112G5_TRIEI</name>
<dbReference type="eggNOG" id="ENOG5033DJU">
    <property type="taxonomic scope" value="Bacteria"/>
</dbReference>
<feature type="transmembrane region" description="Helical" evidence="1">
    <location>
        <begin position="7"/>
        <end position="26"/>
    </location>
</feature>
<keyword evidence="1" id="KW-0472">Membrane</keyword>
<dbReference type="HOGENOM" id="CLU_199034_0_0_3"/>
<keyword evidence="1" id="KW-1133">Transmembrane helix</keyword>
<organism evidence="2">
    <name type="scientific">Trichodesmium erythraeum (strain IMS101)</name>
    <dbReference type="NCBI Taxonomy" id="203124"/>
    <lineage>
        <taxon>Bacteria</taxon>
        <taxon>Bacillati</taxon>
        <taxon>Cyanobacteriota</taxon>
        <taxon>Cyanophyceae</taxon>
        <taxon>Oscillatoriophycideae</taxon>
        <taxon>Oscillatoriales</taxon>
        <taxon>Microcoleaceae</taxon>
        <taxon>Trichodesmium</taxon>
    </lineage>
</organism>
<sequence length="65" mass="7142">MNNQTGFILKVLMLSGGLSLVIKYGGPYLSIPSTAINALIPVLMFPIVVGILLGWRLWQQIENVE</sequence>
<accession>Q112G5</accession>
<dbReference type="KEGG" id="ter:Tery_2391"/>
<dbReference type="OrthoDB" id="428271at2"/>
<proteinExistence type="predicted"/>
<keyword evidence="1" id="KW-0812">Transmembrane</keyword>
<evidence type="ECO:0000256" key="1">
    <source>
        <dbReference type="SAM" id="Phobius"/>
    </source>
</evidence>
<reference evidence="2" key="1">
    <citation type="submission" date="2006-06" db="EMBL/GenBank/DDBJ databases">
        <title>Complete sequence of Trichodesmium erythraeum IMS101.</title>
        <authorList>
            <consortium name="US DOE Joint Genome Institute"/>
            <person name="Copeland A."/>
            <person name="Lucas S."/>
            <person name="Lapidus A."/>
            <person name="Barry K."/>
            <person name="Detter J.C."/>
            <person name="Glavina del Rio T."/>
            <person name="Hammon N."/>
            <person name="Israni S."/>
            <person name="Dalin E."/>
            <person name="Tice H."/>
            <person name="Pitluck S."/>
            <person name="Kiss H."/>
            <person name="Munk A.C."/>
            <person name="Brettin T."/>
            <person name="Bruce D."/>
            <person name="Han C."/>
            <person name="Tapia R."/>
            <person name="Gilna P."/>
            <person name="Schmutz J."/>
            <person name="Larimer F."/>
            <person name="Land M."/>
            <person name="Hauser L."/>
            <person name="Kyrpides N."/>
            <person name="Kim E."/>
            <person name="Richardson P."/>
        </authorList>
    </citation>
    <scope>NUCLEOTIDE SEQUENCE [LARGE SCALE GENOMIC DNA]</scope>
    <source>
        <strain evidence="2">IMS101</strain>
    </source>
</reference>